<keyword evidence="2" id="KW-1003">Cell membrane</keyword>
<dbReference type="PANTHER" id="PTHR43124:SF10">
    <property type="entry name" value="PURINE EFFLUX PUMP PBUE"/>
    <property type="match status" value="1"/>
</dbReference>
<keyword evidence="5 6" id="KW-0472">Membrane</keyword>
<dbReference type="Proteomes" id="UP000196086">
    <property type="component" value="Unassembled WGS sequence"/>
</dbReference>
<dbReference type="SUPFAM" id="SSF103473">
    <property type="entry name" value="MFS general substrate transporter"/>
    <property type="match status" value="1"/>
</dbReference>
<dbReference type="InterPro" id="IPR020846">
    <property type="entry name" value="MFS_dom"/>
</dbReference>
<dbReference type="GO" id="GO:0005886">
    <property type="term" value="C:plasma membrane"/>
    <property type="evidence" value="ECO:0007669"/>
    <property type="project" value="UniProtKB-SubCell"/>
</dbReference>
<feature type="transmembrane region" description="Helical" evidence="6">
    <location>
        <begin position="166"/>
        <end position="186"/>
    </location>
</feature>
<evidence type="ECO:0000256" key="6">
    <source>
        <dbReference type="SAM" id="Phobius"/>
    </source>
</evidence>
<dbReference type="CDD" id="cd17324">
    <property type="entry name" value="MFS_NepI_like"/>
    <property type="match status" value="1"/>
</dbReference>
<dbReference type="Gene3D" id="1.20.1250.20">
    <property type="entry name" value="MFS general substrate transporter like domains"/>
    <property type="match status" value="1"/>
</dbReference>
<feature type="transmembrane region" description="Helical" evidence="6">
    <location>
        <begin position="244"/>
        <end position="266"/>
    </location>
</feature>
<evidence type="ECO:0000313" key="9">
    <source>
        <dbReference type="Proteomes" id="UP000196086"/>
    </source>
</evidence>
<keyword evidence="3 6" id="KW-0812">Transmembrane</keyword>
<feature type="transmembrane region" description="Helical" evidence="6">
    <location>
        <begin position="362"/>
        <end position="382"/>
    </location>
</feature>
<feature type="domain" description="Major facilitator superfamily (MFS) profile" evidence="7">
    <location>
        <begin position="7"/>
        <end position="386"/>
    </location>
</feature>
<dbReference type="OrthoDB" id="9810111at2"/>
<feature type="transmembrane region" description="Helical" evidence="6">
    <location>
        <begin position="206"/>
        <end position="224"/>
    </location>
</feature>
<sequence>MSQKFPPATLIGLGALCAATFIAITSELAPIGLMLEMSRTFNVGVGRIGLAITAYALIVAIIAVPLTSLTARIDRKKLLLTALAGYVATNVISASAPTFTVLCLGRVVGGAAHALLMSMVSAYAAHLVPARQTGRAISIVFGGASLGGILGVPGAAALGHFAGWRIALWVAAGLAAVLTVFIAVYLPRVGHGTQAPSFTLAHKPGAVRAFIQALLANALFFLAHNTLYTYIAPVLMAHGLPESSISLDLLIIGACSLSGLWASGLVVDKSPRWGLLISGAVMVLGILLVCGHVVSGVATVAVVALWCSGYAGVIPFIMSGAIRTRATSADIAGAAVNSTSNIGILLGAAFGGRLLASYGVQVLAPVAIGLTVLTLLVVLLSAQAFPAHLGEHEEA</sequence>
<feature type="transmembrane region" description="Helical" evidence="6">
    <location>
        <begin position="273"/>
        <end position="294"/>
    </location>
</feature>
<dbReference type="AlphaFoldDB" id="A0A1Z5YWS8"/>
<dbReference type="Pfam" id="PF07690">
    <property type="entry name" value="MFS_1"/>
    <property type="match status" value="1"/>
</dbReference>
<evidence type="ECO:0000256" key="1">
    <source>
        <dbReference type="ARBA" id="ARBA00004651"/>
    </source>
</evidence>
<proteinExistence type="predicted"/>
<feature type="transmembrane region" description="Helical" evidence="6">
    <location>
        <begin position="107"/>
        <end position="125"/>
    </location>
</feature>
<name>A0A1Z5YWS8_9PROT</name>
<feature type="transmembrane region" description="Helical" evidence="6">
    <location>
        <begin position="47"/>
        <end position="66"/>
    </location>
</feature>
<dbReference type="InterPro" id="IPR036259">
    <property type="entry name" value="MFS_trans_sf"/>
</dbReference>
<evidence type="ECO:0000256" key="4">
    <source>
        <dbReference type="ARBA" id="ARBA00022989"/>
    </source>
</evidence>
<protein>
    <submittedName>
        <fullName evidence="8">Sugar transporter</fullName>
    </submittedName>
</protein>
<evidence type="ECO:0000256" key="3">
    <source>
        <dbReference type="ARBA" id="ARBA00022692"/>
    </source>
</evidence>
<evidence type="ECO:0000313" key="8">
    <source>
        <dbReference type="EMBL" id="OUJ03634.1"/>
    </source>
</evidence>
<keyword evidence="8" id="KW-0813">Transport</keyword>
<keyword evidence="4 6" id="KW-1133">Transmembrane helix</keyword>
<keyword evidence="8" id="KW-0762">Sugar transport</keyword>
<dbReference type="RefSeq" id="WP_086650645.1">
    <property type="nucleotide sequence ID" value="NZ_JOMQ01000011.1"/>
</dbReference>
<reference evidence="8 9" key="1">
    <citation type="submission" date="2014-06" db="EMBL/GenBank/DDBJ databases">
        <authorList>
            <person name="Ju J."/>
            <person name="Zhang J."/>
        </authorList>
    </citation>
    <scope>NUCLEOTIDE SEQUENCE [LARGE SCALE GENOMIC DNA]</scope>
    <source>
        <strain evidence="8 9">DsW_47</strain>
    </source>
</reference>
<dbReference type="EMBL" id="JOMQ01000011">
    <property type="protein sequence ID" value="OUJ03634.1"/>
    <property type="molecule type" value="Genomic_DNA"/>
</dbReference>
<organism evidence="8 9">
    <name type="scientific">Acetobacter cibinongensis</name>
    <dbReference type="NCBI Taxonomy" id="146475"/>
    <lineage>
        <taxon>Bacteria</taxon>
        <taxon>Pseudomonadati</taxon>
        <taxon>Pseudomonadota</taxon>
        <taxon>Alphaproteobacteria</taxon>
        <taxon>Acetobacterales</taxon>
        <taxon>Acetobacteraceae</taxon>
        <taxon>Acetobacter</taxon>
    </lineage>
</organism>
<dbReference type="PROSITE" id="PS50850">
    <property type="entry name" value="MFS"/>
    <property type="match status" value="1"/>
</dbReference>
<dbReference type="InterPro" id="IPR050189">
    <property type="entry name" value="MFS_Efflux_Transporters"/>
</dbReference>
<feature type="transmembrane region" description="Helical" evidence="6">
    <location>
        <begin position="300"/>
        <end position="322"/>
    </location>
</feature>
<feature type="transmembrane region" description="Helical" evidence="6">
    <location>
        <begin position="78"/>
        <end position="101"/>
    </location>
</feature>
<dbReference type="PANTHER" id="PTHR43124">
    <property type="entry name" value="PURINE EFFLUX PUMP PBUE"/>
    <property type="match status" value="1"/>
</dbReference>
<gene>
    <name evidence="8" type="ORF">HK14_01530</name>
</gene>
<accession>A0A1Z5YWS8</accession>
<feature type="transmembrane region" description="Helical" evidence="6">
    <location>
        <begin position="137"/>
        <end position="160"/>
    </location>
</feature>
<feature type="transmembrane region" description="Helical" evidence="6">
    <location>
        <begin position="334"/>
        <end position="356"/>
    </location>
</feature>
<evidence type="ECO:0000259" key="7">
    <source>
        <dbReference type="PROSITE" id="PS50850"/>
    </source>
</evidence>
<dbReference type="GO" id="GO:0022857">
    <property type="term" value="F:transmembrane transporter activity"/>
    <property type="evidence" value="ECO:0007669"/>
    <property type="project" value="InterPro"/>
</dbReference>
<dbReference type="InterPro" id="IPR011701">
    <property type="entry name" value="MFS"/>
</dbReference>
<evidence type="ECO:0000256" key="5">
    <source>
        <dbReference type="ARBA" id="ARBA00023136"/>
    </source>
</evidence>
<comment type="caution">
    <text evidence="8">The sequence shown here is derived from an EMBL/GenBank/DDBJ whole genome shotgun (WGS) entry which is preliminary data.</text>
</comment>
<evidence type="ECO:0000256" key="2">
    <source>
        <dbReference type="ARBA" id="ARBA00022475"/>
    </source>
</evidence>
<comment type="subcellular location">
    <subcellularLocation>
        <location evidence="1">Cell membrane</location>
        <topology evidence="1">Multi-pass membrane protein</topology>
    </subcellularLocation>
</comment>